<feature type="compositionally biased region" description="Basic residues" evidence="1">
    <location>
        <begin position="116"/>
        <end position="126"/>
    </location>
</feature>
<accession>A0A5C6CA29</accession>
<feature type="signal peptide" evidence="2">
    <location>
        <begin position="1"/>
        <end position="20"/>
    </location>
</feature>
<dbReference type="OrthoDB" id="244732at2"/>
<evidence type="ECO:0000256" key="2">
    <source>
        <dbReference type="SAM" id="SignalP"/>
    </source>
</evidence>
<gene>
    <name evidence="4" type="ORF">Pla144_49880</name>
</gene>
<dbReference type="InterPro" id="IPR011047">
    <property type="entry name" value="Quinoprotein_ADH-like_sf"/>
</dbReference>
<feature type="chain" id="PRO_5022954059" evidence="2">
    <location>
        <begin position="21"/>
        <end position="470"/>
    </location>
</feature>
<dbReference type="Pfam" id="PF13360">
    <property type="entry name" value="PQQ_2"/>
    <property type="match status" value="1"/>
</dbReference>
<dbReference type="EMBL" id="SJPS01000016">
    <property type="protein sequence ID" value="TWU20341.1"/>
    <property type="molecule type" value="Genomic_DNA"/>
</dbReference>
<dbReference type="RefSeq" id="WP_146453191.1">
    <property type="nucleotide sequence ID" value="NZ_SJPS01000016.1"/>
</dbReference>
<feature type="domain" description="Pyrrolo-quinoline quinone repeat" evidence="3">
    <location>
        <begin position="203"/>
        <end position="327"/>
    </location>
</feature>
<dbReference type="PANTHER" id="PTHR34512:SF30">
    <property type="entry name" value="OUTER MEMBRANE PROTEIN ASSEMBLY FACTOR BAMB"/>
    <property type="match status" value="1"/>
</dbReference>
<keyword evidence="5" id="KW-1185">Reference proteome</keyword>
<feature type="region of interest" description="Disordered" evidence="1">
    <location>
        <begin position="103"/>
        <end position="130"/>
    </location>
</feature>
<dbReference type="PANTHER" id="PTHR34512">
    <property type="entry name" value="CELL SURFACE PROTEIN"/>
    <property type="match status" value="1"/>
</dbReference>
<evidence type="ECO:0000313" key="5">
    <source>
        <dbReference type="Proteomes" id="UP000318437"/>
    </source>
</evidence>
<dbReference type="Gene3D" id="2.130.10.10">
    <property type="entry name" value="YVTN repeat-like/Quinoprotein amine dehydrogenase"/>
    <property type="match status" value="1"/>
</dbReference>
<evidence type="ECO:0000256" key="1">
    <source>
        <dbReference type="SAM" id="MobiDB-lite"/>
    </source>
</evidence>
<dbReference type="SUPFAM" id="SSF50998">
    <property type="entry name" value="Quinoprotein alcohol dehydrogenase-like"/>
    <property type="match status" value="1"/>
</dbReference>
<dbReference type="InterPro" id="IPR002372">
    <property type="entry name" value="PQQ_rpt_dom"/>
</dbReference>
<evidence type="ECO:0000313" key="4">
    <source>
        <dbReference type="EMBL" id="TWU20341.1"/>
    </source>
</evidence>
<evidence type="ECO:0000259" key="3">
    <source>
        <dbReference type="Pfam" id="PF13360"/>
    </source>
</evidence>
<reference evidence="4 5" key="1">
    <citation type="submission" date="2019-02" db="EMBL/GenBank/DDBJ databases">
        <title>Deep-cultivation of Planctomycetes and their phenomic and genomic characterization uncovers novel biology.</title>
        <authorList>
            <person name="Wiegand S."/>
            <person name="Jogler M."/>
            <person name="Boedeker C."/>
            <person name="Pinto D."/>
            <person name="Vollmers J."/>
            <person name="Rivas-Marin E."/>
            <person name="Kohn T."/>
            <person name="Peeters S.H."/>
            <person name="Heuer A."/>
            <person name="Rast P."/>
            <person name="Oberbeckmann S."/>
            <person name="Bunk B."/>
            <person name="Jeske O."/>
            <person name="Meyerdierks A."/>
            <person name="Storesund J.E."/>
            <person name="Kallscheuer N."/>
            <person name="Luecker S."/>
            <person name="Lage O.M."/>
            <person name="Pohl T."/>
            <person name="Merkel B.J."/>
            <person name="Hornburger P."/>
            <person name="Mueller R.-W."/>
            <person name="Bruemmer F."/>
            <person name="Labrenz M."/>
            <person name="Spormann A.M."/>
            <person name="Op Den Camp H."/>
            <person name="Overmann J."/>
            <person name="Amann R."/>
            <person name="Jetten M.S.M."/>
            <person name="Mascher T."/>
            <person name="Medema M.H."/>
            <person name="Devos D.P."/>
            <person name="Kaster A.-K."/>
            <person name="Ovreas L."/>
            <person name="Rohde M."/>
            <person name="Galperin M.Y."/>
            <person name="Jogler C."/>
        </authorList>
    </citation>
    <scope>NUCLEOTIDE SEQUENCE [LARGE SCALE GENOMIC DNA]</scope>
    <source>
        <strain evidence="4 5">Pla144</strain>
    </source>
</reference>
<comment type="caution">
    <text evidence="4">The sequence shown here is derived from an EMBL/GenBank/DDBJ whole genome shotgun (WGS) entry which is preliminary data.</text>
</comment>
<name>A0A5C6CA29_9BACT</name>
<keyword evidence="2" id="KW-0732">Signal</keyword>
<dbReference type="InterPro" id="IPR018391">
    <property type="entry name" value="PQQ_b-propeller_rpt"/>
</dbReference>
<proteinExistence type="predicted"/>
<dbReference type="SMART" id="SM00564">
    <property type="entry name" value="PQQ"/>
    <property type="match status" value="6"/>
</dbReference>
<dbReference type="Gene3D" id="2.40.10.480">
    <property type="match status" value="1"/>
</dbReference>
<protein>
    <submittedName>
        <fullName evidence="4">Outer membrane biogenesis protein BamB</fullName>
    </submittedName>
</protein>
<dbReference type="AlphaFoldDB" id="A0A5C6CA29"/>
<organism evidence="4 5">
    <name type="scientific">Bythopirellula polymerisocia</name>
    <dbReference type="NCBI Taxonomy" id="2528003"/>
    <lineage>
        <taxon>Bacteria</taxon>
        <taxon>Pseudomonadati</taxon>
        <taxon>Planctomycetota</taxon>
        <taxon>Planctomycetia</taxon>
        <taxon>Pirellulales</taxon>
        <taxon>Lacipirellulaceae</taxon>
        <taxon>Bythopirellula</taxon>
    </lineage>
</organism>
<dbReference type="Proteomes" id="UP000318437">
    <property type="component" value="Unassembled WGS sequence"/>
</dbReference>
<sequence length="470" mass="51514" precursor="true">MNLAGAITLLLLSLPSLLSAGELAPNFASERLSNWHQWRGPDADGLSPNGNPPLEWNESTNIKWKVEIPGSGSATPIVWDNRIIILTAVDTGLRPDSLFERSEANLEEETESPIRRGGRKGVRKGGKAGQVLSVPRPKTIHRFEILCLDRHTGEVLWQRTANEAVPHDGHHPTHGYASASPTTDGQKIIASFGSYGIYCYTFDGELLWDTDLGKMQTRRGFGEAISPVLYGDSVLVNWDHEGESFITCLNAKTGEERWRKARDEETTWGTPLIVEHNGVLQVVTNATGRTRSYDLANGELIWECGGQVKSPIPSPIAKKGIVYCMTGYLGYAVNAISLDSAGDITDSGELVWQFDKAAPYVASPLIYDDLLYFTKGETGILLCVDATTGEVVYGPKRLPDLGTIYCSLAGAAKKIYIADRDGNTLVIRHGREFHVLATNSLDESFSASPVIVDNDIFLRGQHHLYCISND</sequence>
<dbReference type="InterPro" id="IPR015943">
    <property type="entry name" value="WD40/YVTN_repeat-like_dom_sf"/>
</dbReference>